<feature type="compositionally biased region" description="Polar residues" evidence="3">
    <location>
        <begin position="102"/>
        <end position="115"/>
    </location>
</feature>
<comment type="subcellular location">
    <subcellularLocation>
        <location evidence="1">Nucleus</location>
    </subcellularLocation>
</comment>
<evidence type="ECO:0000259" key="4">
    <source>
        <dbReference type="Pfam" id="PF24237"/>
    </source>
</evidence>
<feature type="compositionally biased region" description="Basic residues" evidence="3">
    <location>
        <begin position="122"/>
        <end position="132"/>
    </location>
</feature>
<accession>A0ABM1TH97</accession>
<dbReference type="InterPro" id="IPR040092">
    <property type="entry name" value="TBRG1"/>
</dbReference>
<dbReference type="RefSeq" id="XP_022255253.1">
    <property type="nucleotide sequence ID" value="XM_022399545.1"/>
</dbReference>
<keyword evidence="2" id="KW-0539">Nucleus</keyword>
<organism evidence="5 6">
    <name type="scientific">Limulus polyphemus</name>
    <name type="common">Atlantic horseshoe crab</name>
    <dbReference type="NCBI Taxonomy" id="6850"/>
    <lineage>
        <taxon>Eukaryota</taxon>
        <taxon>Metazoa</taxon>
        <taxon>Ecdysozoa</taxon>
        <taxon>Arthropoda</taxon>
        <taxon>Chelicerata</taxon>
        <taxon>Merostomata</taxon>
        <taxon>Xiphosura</taxon>
        <taxon>Limulidae</taxon>
        <taxon>Limulus</taxon>
    </lineage>
</organism>
<protein>
    <submittedName>
        <fullName evidence="6">Transforming growth factor beta regulator 1-like</fullName>
    </submittedName>
</protein>
<dbReference type="PANTHER" id="PTHR22715:SF0">
    <property type="entry name" value="TRANSFORMING GROWTH FACTOR BETA REGULATOR 1"/>
    <property type="match status" value="1"/>
</dbReference>
<feature type="compositionally biased region" description="Polar residues" evidence="3">
    <location>
        <begin position="153"/>
        <end position="162"/>
    </location>
</feature>
<evidence type="ECO:0000256" key="1">
    <source>
        <dbReference type="ARBA" id="ARBA00004123"/>
    </source>
</evidence>
<feature type="compositionally biased region" description="Basic and acidic residues" evidence="3">
    <location>
        <begin position="133"/>
        <end position="142"/>
    </location>
</feature>
<dbReference type="InterPro" id="IPR003888">
    <property type="entry name" value="FYrich_N"/>
</dbReference>
<dbReference type="Proteomes" id="UP000694941">
    <property type="component" value="Unplaced"/>
</dbReference>
<dbReference type="Pfam" id="PF24237">
    <property type="entry name" value="INO80E"/>
    <property type="match status" value="1"/>
</dbReference>
<proteinExistence type="predicted"/>
<evidence type="ECO:0000256" key="2">
    <source>
        <dbReference type="ARBA" id="ARBA00023242"/>
    </source>
</evidence>
<dbReference type="InterPro" id="IPR056515">
    <property type="entry name" value="INO80E_N"/>
</dbReference>
<dbReference type="InterPro" id="IPR003889">
    <property type="entry name" value="FYrich_C"/>
</dbReference>
<dbReference type="GeneID" id="106470911"/>
<feature type="domain" description="INO80 complex subunit E N-terminal" evidence="4">
    <location>
        <begin position="30"/>
        <end position="76"/>
    </location>
</feature>
<dbReference type="SMART" id="SM00541">
    <property type="entry name" value="FYRN"/>
    <property type="match status" value="1"/>
</dbReference>
<dbReference type="PROSITE" id="PS51542">
    <property type="entry name" value="FYRN"/>
    <property type="match status" value="1"/>
</dbReference>
<evidence type="ECO:0000313" key="6">
    <source>
        <dbReference type="RefSeq" id="XP_022255253.1"/>
    </source>
</evidence>
<reference evidence="6" key="1">
    <citation type="submission" date="2025-08" db="UniProtKB">
        <authorList>
            <consortium name="RefSeq"/>
        </authorList>
    </citation>
    <scope>IDENTIFICATION</scope>
    <source>
        <tissue evidence="6">Muscle</tissue>
    </source>
</reference>
<keyword evidence="5" id="KW-1185">Reference proteome</keyword>
<evidence type="ECO:0000313" key="5">
    <source>
        <dbReference type="Proteomes" id="UP000694941"/>
    </source>
</evidence>
<feature type="region of interest" description="Disordered" evidence="3">
    <location>
        <begin position="102"/>
        <end position="162"/>
    </location>
</feature>
<evidence type="ECO:0000256" key="3">
    <source>
        <dbReference type="SAM" id="MobiDB-lite"/>
    </source>
</evidence>
<name>A0ABM1TH97_LIMPO</name>
<dbReference type="Pfam" id="PF05964">
    <property type="entry name" value="FYRN"/>
    <property type="match status" value="1"/>
</dbReference>
<dbReference type="PROSITE" id="PS51543">
    <property type="entry name" value="FYRC"/>
    <property type="match status" value="1"/>
</dbReference>
<gene>
    <name evidence="6" type="primary">LOC106470911</name>
</gene>
<dbReference type="Gene3D" id="3.30.160.360">
    <property type="match status" value="1"/>
</dbReference>
<sequence length="265" mass="29276">MEVSSKDKISSFQLNGIRSVGIDASTNERYRVKCKKLKKMIKGIVYENAALCDEVTQVQEKILIAKEDRRFLLKKLMLCLGIKEGAMQGSLQPNSGLTASSQVLTASSTPSLSHNDSGDLKTKKKNPVKKKTTKDACEDGIKIKPKKKKPTTDRPQAQVPSSSAAQPIFPVLLGDLTVYCLGEIKFDRPEFQTESFVYPAGYCSSRSYASMKNPHVRTSYTCTVTDDGKAPKFQIIAEDLPDHPLVGTTPSECHNQLLMAINKTW</sequence>
<dbReference type="PANTHER" id="PTHR22715">
    <property type="entry name" value="TRANSFORMING GROWTH FACTOR BETA REGULATED GENE 1"/>
    <property type="match status" value="1"/>
</dbReference>